<protein>
    <submittedName>
        <fullName evidence="1">Uncharacterized protein</fullName>
    </submittedName>
</protein>
<feature type="non-terminal residue" evidence="1">
    <location>
        <position position="1"/>
    </location>
</feature>
<proteinExistence type="predicted"/>
<sequence length="97" mass="11822">IYTPQFKKFWAEYPNKKEKDVAFGVFKSLKKKEQEQVVIAARNYRIETKKEKQEKKFIKHPATFLRKNRWKDYLGSPAKEEMEAFDEMQEKAMEERK</sequence>
<reference evidence="1" key="1">
    <citation type="journal article" date="2014" name="Front. Microbiol.">
        <title>High frequency of phylogenetically diverse reductive dehalogenase-homologous genes in deep subseafloor sedimentary metagenomes.</title>
        <authorList>
            <person name="Kawai M."/>
            <person name="Futagami T."/>
            <person name="Toyoda A."/>
            <person name="Takaki Y."/>
            <person name="Nishi S."/>
            <person name="Hori S."/>
            <person name="Arai W."/>
            <person name="Tsubouchi T."/>
            <person name="Morono Y."/>
            <person name="Uchiyama I."/>
            <person name="Ito T."/>
            <person name="Fujiyama A."/>
            <person name="Inagaki F."/>
            <person name="Takami H."/>
        </authorList>
    </citation>
    <scope>NUCLEOTIDE SEQUENCE</scope>
    <source>
        <strain evidence="1">Expedition CK06-06</strain>
    </source>
</reference>
<comment type="caution">
    <text evidence="1">The sequence shown here is derived from an EMBL/GenBank/DDBJ whole genome shotgun (WGS) entry which is preliminary data.</text>
</comment>
<organism evidence="1">
    <name type="scientific">marine sediment metagenome</name>
    <dbReference type="NCBI Taxonomy" id="412755"/>
    <lineage>
        <taxon>unclassified sequences</taxon>
        <taxon>metagenomes</taxon>
        <taxon>ecological metagenomes</taxon>
    </lineage>
</organism>
<dbReference type="AlphaFoldDB" id="X1SJG7"/>
<gene>
    <name evidence="1" type="ORF">S12H4_36676</name>
</gene>
<evidence type="ECO:0000313" key="1">
    <source>
        <dbReference type="EMBL" id="GAI93098.1"/>
    </source>
</evidence>
<name>X1SJG7_9ZZZZ</name>
<accession>X1SJG7</accession>
<dbReference type="EMBL" id="BARW01021883">
    <property type="protein sequence ID" value="GAI93098.1"/>
    <property type="molecule type" value="Genomic_DNA"/>
</dbReference>